<dbReference type="Gene3D" id="3.30.360.10">
    <property type="entry name" value="Dihydrodipicolinate Reductase, domain 2"/>
    <property type="match status" value="1"/>
</dbReference>
<sequence>MRKLRMGMVGGGEGSFIGAVHRRAAALDGQIELVAGALSSTPEKARRSGRALGLSEERNYASWEEMLEGELALPEEERIDFVSIVTPNHMHFPVARAFVEAGFDVVCDKPLVHTSEQALELVHAVEKAGTIFCVTYNYTGYPMVKQARHMVRSGMLGEVRKVIVEYSQGWLVRRLEEAGDKQARWRTDPALAGAAGAMGDIGSHAENLVATVTGLEISAVCADLTTFVEGRRLDDDGNLIVRYEGGAKGVMISSQISTGEENNLSLRIYGTEGGLQWRQEEPNHLLFAPFGKPLQILRRGNPYLCEEARRATRLPAGHPEAFIEAFANLYLEAAAAIRARREGRIPKRPPDFPTVRDGARGVHFIEKVVESSRSERKWTEARWETPQPENARASASAPPGRER</sequence>
<dbReference type="AlphaFoldDB" id="A0A510HLM9"/>
<dbReference type="GO" id="GO:0000166">
    <property type="term" value="F:nucleotide binding"/>
    <property type="evidence" value="ECO:0007669"/>
    <property type="project" value="InterPro"/>
</dbReference>
<dbReference type="SUPFAM" id="SSF55347">
    <property type="entry name" value="Glyceraldehyde-3-phosphate dehydrogenase-like, C-terminal domain"/>
    <property type="match status" value="1"/>
</dbReference>
<feature type="compositionally biased region" description="Basic and acidic residues" evidence="1">
    <location>
        <begin position="370"/>
        <end position="383"/>
    </location>
</feature>
<gene>
    <name evidence="4" type="ORF">RxyAA322_27640</name>
</gene>
<evidence type="ECO:0000259" key="3">
    <source>
        <dbReference type="Pfam" id="PF22725"/>
    </source>
</evidence>
<keyword evidence="5" id="KW-1185">Reference proteome</keyword>
<proteinExistence type="predicted"/>
<dbReference type="Gene3D" id="3.40.50.720">
    <property type="entry name" value="NAD(P)-binding Rossmann-like Domain"/>
    <property type="match status" value="1"/>
</dbReference>
<dbReference type="Pfam" id="PF22725">
    <property type="entry name" value="GFO_IDH_MocA_C3"/>
    <property type="match status" value="1"/>
</dbReference>
<reference evidence="4" key="1">
    <citation type="journal article" date="2019" name="Microbiol. Resour. Announc.">
        <title>Complete Genome Sequence of Rubrobacter xylanophilus Strain AA3-22, Isolated from Arima Onsen in Japan.</title>
        <authorList>
            <person name="Tomariguchi N."/>
            <person name="Miyazaki K."/>
        </authorList>
    </citation>
    <scope>NUCLEOTIDE SEQUENCE [LARGE SCALE GENOMIC DNA]</scope>
    <source>
        <strain evidence="4">AA3-22</strain>
    </source>
</reference>
<feature type="domain" description="GFO/IDH/MocA-like oxidoreductase" evidence="3">
    <location>
        <begin position="144"/>
        <end position="275"/>
    </location>
</feature>
<dbReference type="InterPro" id="IPR036291">
    <property type="entry name" value="NAD(P)-bd_dom_sf"/>
</dbReference>
<dbReference type="InterPro" id="IPR055170">
    <property type="entry name" value="GFO_IDH_MocA-like_dom"/>
</dbReference>
<evidence type="ECO:0000256" key="1">
    <source>
        <dbReference type="SAM" id="MobiDB-lite"/>
    </source>
</evidence>
<dbReference type="InterPro" id="IPR000683">
    <property type="entry name" value="Gfo/Idh/MocA-like_OxRdtase_N"/>
</dbReference>
<dbReference type="InterPro" id="IPR051317">
    <property type="entry name" value="Gfo/Idh/MocA_oxidoreduct"/>
</dbReference>
<protein>
    <submittedName>
        <fullName evidence="4">Oxidoreductase</fullName>
    </submittedName>
</protein>
<dbReference type="Proteomes" id="UP000318065">
    <property type="component" value="Chromosome"/>
</dbReference>
<feature type="domain" description="Gfo/Idh/MocA-like oxidoreductase N-terminal" evidence="2">
    <location>
        <begin position="4"/>
        <end position="136"/>
    </location>
</feature>
<feature type="region of interest" description="Disordered" evidence="1">
    <location>
        <begin position="370"/>
        <end position="403"/>
    </location>
</feature>
<evidence type="ECO:0000259" key="2">
    <source>
        <dbReference type="Pfam" id="PF01408"/>
    </source>
</evidence>
<accession>A0A510HLM9</accession>
<organism evidence="4 5">
    <name type="scientific">Rubrobacter xylanophilus</name>
    <dbReference type="NCBI Taxonomy" id="49319"/>
    <lineage>
        <taxon>Bacteria</taxon>
        <taxon>Bacillati</taxon>
        <taxon>Actinomycetota</taxon>
        <taxon>Rubrobacteria</taxon>
        <taxon>Rubrobacterales</taxon>
        <taxon>Rubrobacteraceae</taxon>
        <taxon>Rubrobacter</taxon>
    </lineage>
</organism>
<dbReference type="RefSeq" id="WP_143528865.1">
    <property type="nucleotide sequence ID" value="NZ_AP019791.1"/>
</dbReference>
<dbReference type="Pfam" id="PF01408">
    <property type="entry name" value="GFO_IDH_MocA"/>
    <property type="match status" value="1"/>
</dbReference>
<dbReference type="EMBL" id="AP019791">
    <property type="protein sequence ID" value="BBL80910.1"/>
    <property type="molecule type" value="Genomic_DNA"/>
</dbReference>
<dbReference type="OrthoDB" id="9792085at2"/>
<evidence type="ECO:0000313" key="5">
    <source>
        <dbReference type="Proteomes" id="UP000318065"/>
    </source>
</evidence>
<evidence type="ECO:0000313" key="4">
    <source>
        <dbReference type="EMBL" id="BBL80910.1"/>
    </source>
</evidence>
<dbReference type="PANTHER" id="PTHR43708">
    <property type="entry name" value="CONSERVED EXPRESSED OXIDOREDUCTASE (EUROFUNG)"/>
    <property type="match status" value="1"/>
</dbReference>
<name>A0A510HLM9_9ACTN</name>
<dbReference type="SUPFAM" id="SSF51735">
    <property type="entry name" value="NAD(P)-binding Rossmann-fold domains"/>
    <property type="match status" value="1"/>
</dbReference>
<dbReference type="PANTHER" id="PTHR43708:SF3">
    <property type="entry name" value="OXIDOREDUCTASE"/>
    <property type="match status" value="1"/>
</dbReference>